<dbReference type="EC" id="2.7.13.3" evidence="2"/>
<accession>A0ABY5L953</accession>
<keyword evidence="4 7" id="KW-0418">Kinase</keyword>
<sequence>MRGDPAMIAFLVLWSHALAALAFAALALSTTRQPAGSGRIVLAVAFAATGLWALAVAGIGGDAAVTQLINIARNLAWLVVVHWLYRRGHAAAGPAAAVFHLTVSAVLAIGGLLTAMAAQGGGAVSTAAMLEAGYILRLLGSIGALVMTRNAYAAFASGAPRALARVAAAMWLVEVNLLTLAWATQDWPPELVAARGIVLVGLAAVLAVALQRGGARPVQLSRAAAMQSLSLLAILGYFALLAAVTGGLQMIGGGHARLWQTAFVCGSTAAALAVLSTGWLRAWTRVKLAKHLFRHRYDYRAEWLRFTDTLGKPEDIAPLDERMVKAIADLTDSPAGLLLVPDAGGLGMGAAWNWEVAALPATATAPELVRHLEATGRIVELDEVRAGRSPAEDSDAVPQWLIDLPDAWVVVPLPHLATLAGVIVLARPPIDRALDWEDFDLLKVVGRQVASYLAEARAQARLTEAERFEEFNRRFAFILHDIKNLVSQLSLVARNAERHADNPAFRADMVATLNESATRMTDLIARLSQAQPPRADPPRPVPVFALAQAIAGARRLVHPVVVTGASDVLALADPTRLEQVLHHLVQNAVEASAPGEPVGIAISYHPDRVVIEVIDRGCGMSPAFVRDRLFKPFVSTKASGFGIGAFEARQHAVAMGGTLEVTSREGEGSCFRLTLPIATAGTLERAA</sequence>
<dbReference type="SUPFAM" id="SSF55781">
    <property type="entry name" value="GAF domain-like"/>
    <property type="match status" value="1"/>
</dbReference>
<evidence type="ECO:0000256" key="1">
    <source>
        <dbReference type="ARBA" id="ARBA00000085"/>
    </source>
</evidence>
<evidence type="ECO:0000259" key="6">
    <source>
        <dbReference type="PROSITE" id="PS50109"/>
    </source>
</evidence>
<dbReference type="PROSITE" id="PS50109">
    <property type="entry name" value="HIS_KIN"/>
    <property type="match status" value="1"/>
</dbReference>
<feature type="transmembrane region" description="Helical" evidence="5">
    <location>
        <begin position="97"/>
        <end position="118"/>
    </location>
</feature>
<dbReference type="EMBL" id="CP101740">
    <property type="protein sequence ID" value="UUL82972.1"/>
    <property type="molecule type" value="Genomic_DNA"/>
</dbReference>
<evidence type="ECO:0000313" key="8">
    <source>
        <dbReference type="Proteomes" id="UP001058533"/>
    </source>
</evidence>
<dbReference type="InterPro" id="IPR005467">
    <property type="entry name" value="His_kinase_dom"/>
</dbReference>
<evidence type="ECO:0000256" key="3">
    <source>
        <dbReference type="ARBA" id="ARBA00022679"/>
    </source>
</evidence>
<dbReference type="InterPro" id="IPR036890">
    <property type="entry name" value="HATPase_C_sf"/>
</dbReference>
<feature type="transmembrane region" description="Helical" evidence="5">
    <location>
        <begin position="162"/>
        <end position="185"/>
    </location>
</feature>
<keyword evidence="5" id="KW-0812">Transmembrane</keyword>
<dbReference type="NCBIfam" id="TIGR02916">
    <property type="entry name" value="PEP_his_kin"/>
    <property type="match status" value="1"/>
</dbReference>
<dbReference type="Pfam" id="PF02518">
    <property type="entry name" value="HATPase_c"/>
    <property type="match status" value="1"/>
</dbReference>
<keyword evidence="3 7" id="KW-0808">Transferase</keyword>
<feature type="transmembrane region" description="Helical" evidence="5">
    <location>
        <begin position="258"/>
        <end position="280"/>
    </location>
</feature>
<keyword evidence="5" id="KW-1133">Transmembrane helix</keyword>
<dbReference type="GO" id="GO:0004673">
    <property type="term" value="F:protein histidine kinase activity"/>
    <property type="evidence" value="ECO:0007669"/>
    <property type="project" value="UniProtKB-EC"/>
</dbReference>
<dbReference type="InterPro" id="IPR004358">
    <property type="entry name" value="Sig_transdc_His_kin-like_C"/>
</dbReference>
<dbReference type="SMART" id="SM00065">
    <property type="entry name" value="GAF"/>
    <property type="match status" value="1"/>
</dbReference>
<feature type="transmembrane region" description="Helical" evidence="5">
    <location>
        <begin position="134"/>
        <end position="155"/>
    </location>
</feature>
<keyword evidence="5" id="KW-0472">Membrane</keyword>
<feature type="domain" description="Histidine kinase" evidence="6">
    <location>
        <begin position="477"/>
        <end position="679"/>
    </location>
</feature>
<dbReference type="SUPFAM" id="SSF55874">
    <property type="entry name" value="ATPase domain of HSP90 chaperone/DNA topoisomerase II/histidine kinase"/>
    <property type="match status" value="1"/>
</dbReference>
<organism evidence="7 8">
    <name type="scientific">Sphingomonas qomolangmaensis</name>
    <dbReference type="NCBI Taxonomy" id="2918765"/>
    <lineage>
        <taxon>Bacteria</taxon>
        <taxon>Pseudomonadati</taxon>
        <taxon>Pseudomonadota</taxon>
        <taxon>Alphaproteobacteria</taxon>
        <taxon>Sphingomonadales</taxon>
        <taxon>Sphingomonadaceae</taxon>
        <taxon>Sphingomonas</taxon>
    </lineage>
</organism>
<protein>
    <recommendedName>
        <fullName evidence="2">histidine kinase</fullName>
        <ecNumber evidence="2">2.7.13.3</ecNumber>
    </recommendedName>
</protein>
<name>A0ABY5L953_9SPHN</name>
<feature type="transmembrane region" description="Helical" evidence="5">
    <location>
        <begin position="65"/>
        <end position="85"/>
    </location>
</feature>
<dbReference type="PANTHER" id="PTHR43047">
    <property type="entry name" value="TWO-COMPONENT HISTIDINE PROTEIN KINASE"/>
    <property type="match status" value="1"/>
</dbReference>
<feature type="transmembrane region" description="Helical" evidence="5">
    <location>
        <begin position="40"/>
        <end position="59"/>
    </location>
</feature>
<dbReference type="PRINTS" id="PR00344">
    <property type="entry name" value="BCTRLSENSOR"/>
</dbReference>
<evidence type="ECO:0000256" key="2">
    <source>
        <dbReference type="ARBA" id="ARBA00012438"/>
    </source>
</evidence>
<dbReference type="InterPro" id="IPR029016">
    <property type="entry name" value="GAF-like_dom_sf"/>
</dbReference>
<reference evidence="7" key="1">
    <citation type="submission" date="2022-07" db="EMBL/GenBank/DDBJ databases">
        <title>Sphingomonas sp. nov., a novel bacterium isolated from the north slope of the Mount Everest.</title>
        <authorList>
            <person name="Cui X."/>
            <person name="Liu Y."/>
        </authorList>
    </citation>
    <scope>NUCLEOTIDE SEQUENCE</scope>
    <source>
        <strain evidence="7">S5-59</strain>
    </source>
</reference>
<dbReference type="RefSeq" id="WP_256506816.1">
    <property type="nucleotide sequence ID" value="NZ_CP101740.1"/>
</dbReference>
<dbReference type="Gene3D" id="3.30.565.10">
    <property type="entry name" value="Histidine kinase-like ATPase, C-terminal domain"/>
    <property type="match status" value="1"/>
</dbReference>
<feature type="transmembrane region" description="Helical" evidence="5">
    <location>
        <begin position="6"/>
        <end position="28"/>
    </location>
</feature>
<dbReference type="Gene3D" id="3.30.450.40">
    <property type="match status" value="1"/>
</dbReference>
<evidence type="ECO:0000256" key="5">
    <source>
        <dbReference type="SAM" id="Phobius"/>
    </source>
</evidence>
<gene>
    <name evidence="7" type="primary">prsK</name>
    <name evidence="7" type="ORF">NMP03_01670</name>
</gene>
<keyword evidence="8" id="KW-1185">Reference proteome</keyword>
<dbReference type="InterPro" id="IPR014265">
    <property type="entry name" value="XrtA/PrsK"/>
</dbReference>
<feature type="transmembrane region" description="Helical" evidence="5">
    <location>
        <begin position="231"/>
        <end position="252"/>
    </location>
</feature>
<evidence type="ECO:0000256" key="4">
    <source>
        <dbReference type="ARBA" id="ARBA00022777"/>
    </source>
</evidence>
<evidence type="ECO:0000313" key="7">
    <source>
        <dbReference type="EMBL" id="UUL82972.1"/>
    </source>
</evidence>
<feature type="transmembrane region" description="Helical" evidence="5">
    <location>
        <begin position="191"/>
        <end position="210"/>
    </location>
</feature>
<dbReference type="InterPro" id="IPR003018">
    <property type="entry name" value="GAF"/>
</dbReference>
<dbReference type="SMART" id="SM00387">
    <property type="entry name" value="HATPase_c"/>
    <property type="match status" value="1"/>
</dbReference>
<comment type="catalytic activity">
    <reaction evidence="1">
        <text>ATP + protein L-histidine = ADP + protein N-phospho-L-histidine.</text>
        <dbReference type="EC" id="2.7.13.3"/>
    </reaction>
</comment>
<proteinExistence type="predicted"/>
<dbReference type="PANTHER" id="PTHR43047:SF72">
    <property type="entry name" value="OSMOSENSING HISTIDINE PROTEIN KINASE SLN1"/>
    <property type="match status" value="1"/>
</dbReference>
<dbReference type="Proteomes" id="UP001058533">
    <property type="component" value="Chromosome"/>
</dbReference>
<dbReference type="InterPro" id="IPR003594">
    <property type="entry name" value="HATPase_dom"/>
</dbReference>